<evidence type="ECO:0000256" key="9">
    <source>
        <dbReference type="ARBA" id="ARBA00023316"/>
    </source>
</evidence>
<dbReference type="InterPro" id="IPR004276">
    <property type="entry name" value="GlycoTrans_28_N"/>
</dbReference>
<protein>
    <recommendedName>
        <fullName evidence="14">Undecaprenyldiphospho-muramoylpentapeptide beta-N-acetylglucosaminyltransferase</fullName>
    </recommendedName>
</protein>
<evidence type="ECO:0000313" key="12">
    <source>
        <dbReference type="EMBL" id="CAI9787217.1"/>
    </source>
</evidence>
<dbReference type="AlphaFoldDB" id="A0AAD2AFK8"/>
<accession>A0AAD2AFK8</accession>
<dbReference type="EMBL" id="OU503058">
    <property type="protein sequence ID" value="CAI9787217.1"/>
    <property type="molecule type" value="Genomic_DNA"/>
</dbReference>
<dbReference type="GO" id="GO:0005975">
    <property type="term" value="P:carbohydrate metabolic process"/>
    <property type="evidence" value="ECO:0007669"/>
    <property type="project" value="InterPro"/>
</dbReference>
<organism evidence="12 13">
    <name type="scientific">Fraxinus pennsylvanica</name>
    <dbReference type="NCBI Taxonomy" id="56036"/>
    <lineage>
        <taxon>Eukaryota</taxon>
        <taxon>Viridiplantae</taxon>
        <taxon>Streptophyta</taxon>
        <taxon>Embryophyta</taxon>
        <taxon>Tracheophyta</taxon>
        <taxon>Spermatophyta</taxon>
        <taxon>Magnoliopsida</taxon>
        <taxon>eudicotyledons</taxon>
        <taxon>Gunneridae</taxon>
        <taxon>Pentapetalae</taxon>
        <taxon>asterids</taxon>
        <taxon>lamiids</taxon>
        <taxon>Lamiales</taxon>
        <taxon>Oleaceae</taxon>
        <taxon>Oleeae</taxon>
        <taxon>Fraxinus</taxon>
    </lineage>
</organism>
<evidence type="ECO:0000256" key="2">
    <source>
        <dbReference type="ARBA" id="ARBA00022618"/>
    </source>
</evidence>
<gene>
    <name evidence="12" type="ORF">FPE_LOCUS34647</name>
</gene>
<dbReference type="GO" id="GO:0051301">
    <property type="term" value="P:cell division"/>
    <property type="evidence" value="ECO:0007669"/>
    <property type="project" value="UniProtKB-KW"/>
</dbReference>
<dbReference type="SUPFAM" id="SSF53756">
    <property type="entry name" value="UDP-Glycosyltransferase/glycogen phosphorylase"/>
    <property type="match status" value="1"/>
</dbReference>
<evidence type="ECO:0000256" key="7">
    <source>
        <dbReference type="ARBA" id="ARBA00023136"/>
    </source>
</evidence>
<dbReference type="Proteomes" id="UP000834106">
    <property type="component" value="Chromosome 23"/>
</dbReference>
<evidence type="ECO:0000259" key="10">
    <source>
        <dbReference type="Pfam" id="PF03033"/>
    </source>
</evidence>
<evidence type="ECO:0000256" key="1">
    <source>
        <dbReference type="ARBA" id="ARBA00022475"/>
    </source>
</evidence>
<keyword evidence="1" id="KW-1003">Cell membrane</keyword>
<keyword evidence="9" id="KW-0961">Cell wall biogenesis/degradation</keyword>
<dbReference type="Gene3D" id="3.40.50.2000">
    <property type="entry name" value="Glycogen Phosphorylase B"/>
    <property type="match status" value="2"/>
</dbReference>
<evidence type="ECO:0000313" key="13">
    <source>
        <dbReference type="Proteomes" id="UP000834106"/>
    </source>
</evidence>
<feature type="domain" description="Glycosyltransferase family 28 N-terminal" evidence="10">
    <location>
        <begin position="54"/>
        <end position="195"/>
    </location>
</feature>
<keyword evidence="8" id="KW-0131">Cell cycle</keyword>
<evidence type="ECO:0000256" key="4">
    <source>
        <dbReference type="ARBA" id="ARBA00022679"/>
    </source>
</evidence>
<keyword evidence="7" id="KW-0472">Membrane</keyword>
<evidence type="ECO:0000256" key="8">
    <source>
        <dbReference type="ARBA" id="ARBA00023306"/>
    </source>
</evidence>
<feature type="domain" description="Glycosyl transferase family 28 C-terminal" evidence="11">
    <location>
        <begin position="250"/>
        <end position="412"/>
    </location>
</feature>
<proteinExistence type="inferred from homology"/>
<keyword evidence="5" id="KW-0133">Cell shape</keyword>
<evidence type="ECO:0000259" key="11">
    <source>
        <dbReference type="Pfam" id="PF04101"/>
    </source>
</evidence>
<keyword evidence="13" id="KW-1185">Reference proteome</keyword>
<evidence type="ECO:0000256" key="5">
    <source>
        <dbReference type="ARBA" id="ARBA00022960"/>
    </source>
</evidence>
<keyword evidence="4" id="KW-0808">Transferase</keyword>
<dbReference type="InterPro" id="IPR006009">
    <property type="entry name" value="GlcNAc_MurG"/>
</dbReference>
<dbReference type="PANTHER" id="PTHR21015:SF22">
    <property type="entry name" value="GLYCOSYLTRANSFERASE"/>
    <property type="match status" value="1"/>
</dbReference>
<keyword evidence="3" id="KW-0328">Glycosyltransferase</keyword>
<dbReference type="CDD" id="cd03785">
    <property type="entry name" value="GT28_MurG"/>
    <property type="match status" value="1"/>
</dbReference>
<dbReference type="InterPro" id="IPR007235">
    <property type="entry name" value="Glyco_trans_28_C"/>
</dbReference>
<keyword evidence="6" id="KW-0573">Peptidoglycan synthesis</keyword>
<keyword evidence="2" id="KW-0132">Cell division</keyword>
<name>A0AAD2AFK8_9LAMI</name>
<reference evidence="12" key="1">
    <citation type="submission" date="2023-05" db="EMBL/GenBank/DDBJ databases">
        <authorList>
            <person name="Huff M."/>
        </authorList>
    </citation>
    <scope>NUCLEOTIDE SEQUENCE</scope>
</reference>
<evidence type="ECO:0000256" key="6">
    <source>
        <dbReference type="ARBA" id="ARBA00022984"/>
    </source>
</evidence>
<dbReference type="NCBIfam" id="TIGR01133">
    <property type="entry name" value="murG"/>
    <property type="match status" value="1"/>
</dbReference>
<dbReference type="Pfam" id="PF03033">
    <property type="entry name" value="Glyco_transf_28"/>
    <property type="match status" value="1"/>
</dbReference>
<dbReference type="PANTHER" id="PTHR21015">
    <property type="entry name" value="UDP-N-ACETYLGLUCOSAMINE--N-ACETYLMURAMYL-(PENTAPEPTIDE) PYROPHOSPHORYL-UNDECAPRENOL N-ACETYLGLUCOSAMINE TRANSFERASE 1"/>
    <property type="match status" value="1"/>
</dbReference>
<evidence type="ECO:0008006" key="14">
    <source>
        <dbReference type="Google" id="ProtNLM"/>
    </source>
</evidence>
<dbReference type="Pfam" id="PF04101">
    <property type="entry name" value="Glyco_tran_28_C"/>
    <property type="match status" value="1"/>
</dbReference>
<dbReference type="HAMAP" id="MF_00033">
    <property type="entry name" value="MurG"/>
    <property type="match status" value="1"/>
</dbReference>
<sequence length="509" mass="54914">MATIFHSSLPASLHAQTRIPLSRNVRIFNCVSLDQTTSASSTTSSSAATDSLRVVFAAGGTGGHIYPALAIADALKSLNPKTQFLFVGTPKSMEAKAVPFSGYPFTAVPAAPLVRPLFSPNNFFILPFVITKSTFKSYKILQEFNPHIVIGTGGFVSFSTCLAAALKGVKLVIQEQNSVPGIANFLLSLFADKIFVAFDSTVKSFLRRSKCVVCGNPVRLSLMKQESKTVARQHFFPNVAAKEGLEDVKVVLVLGGSLGAQTINFALLNSCYQMLNECEDLFIIWQTGVEAFSEMESLARNHPRVVLTPFLPALDLAYAAADLVVSRAGAMTCSEVLATGKPCILIPSPNAAEGHQFKNASLMANLAGSRVIMEDELGSTSLRNAIEEMLDNETLMAEMSERALRAAKPNASAEIAQHIISLVNLSTTKNDPAKALNVPAIALGAFLAALYPVAYLPQLFSGLKSQVSAQNMMHPQLFQKLMSNKFCERDMVQKVGLLFQCLAHWSTIL</sequence>
<dbReference type="GO" id="GO:0050511">
    <property type="term" value="F:undecaprenyldiphospho-muramoylpentapeptide beta-N-acetylglucosaminyltransferase activity"/>
    <property type="evidence" value="ECO:0007669"/>
    <property type="project" value="InterPro"/>
</dbReference>
<dbReference type="GO" id="GO:0008360">
    <property type="term" value="P:regulation of cell shape"/>
    <property type="evidence" value="ECO:0007669"/>
    <property type="project" value="UniProtKB-KW"/>
</dbReference>
<dbReference type="GO" id="GO:0071555">
    <property type="term" value="P:cell wall organization"/>
    <property type="evidence" value="ECO:0007669"/>
    <property type="project" value="UniProtKB-KW"/>
</dbReference>
<evidence type="ECO:0000256" key="3">
    <source>
        <dbReference type="ARBA" id="ARBA00022676"/>
    </source>
</evidence>